<comment type="caution">
    <text evidence="11">The sequence shown here is derived from an EMBL/GenBank/DDBJ whole genome shotgun (WGS) entry which is preliminary data.</text>
</comment>
<dbReference type="InterPro" id="IPR036621">
    <property type="entry name" value="Anticodon-bd_dom_sf"/>
</dbReference>
<dbReference type="SUPFAM" id="SSF55681">
    <property type="entry name" value="Class II aaRS and biotin synthetases"/>
    <property type="match status" value="1"/>
</dbReference>
<evidence type="ECO:0000256" key="6">
    <source>
        <dbReference type="ARBA" id="ARBA00023146"/>
    </source>
</evidence>
<evidence type="ECO:0000256" key="1">
    <source>
        <dbReference type="ARBA" id="ARBA00012831"/>
    </source>
</evidence>
<dbReference type="Pfam" id="PF00587">
    <property type="entry name" value="tRNA-synt_2b"/>
    <property type="match status" value="1"/>
</dbReference>
<dbReference type="PROSITE" id="PS50862">
    <property type="entry name" value="AA_TRNA_LIGASE_II"/>
    <property type="match status" value="1"/>
</dbReference>
<keyword evidence="3" id="KW-0547">Nucleotide-binding</keyword>
<dbReference type="InterPro" id="IPR016061">
    <property type="entry name" value="Pro-tRNA_ligase_II_C"/>
</dbReference>
<keyword evidence="6" id="KW-0030">Aminoacyl-tRNA synthetase</keyword>
<feature type="compositionally biased region" description="Basic residues" evidence="9">
    <location>
        <begin position="19"/>
        <end position="31"/>
    </location>
</feature>
<evidence type="ECO:0000256" key="7">
    <source>
        <dbReference type="ARBA" id="ARBA00029731"/>
    </source>
</evidence>
<dbReference type="SMART" id="SM00946">
    <property type="entry name" value="ProRS-C_1"/>
    <property type="match status" value="1"/>
</dbReference>
<dbReference type="InterPro" id="IPR006195">
    <property type="entry name" value="aa-tRNA-synth_II"/>
</dbReference>
<dbReference type="CDD" id="cd00862">
    <property type="entry name" value="ProRS_anticodon_zinc"/>
    <property type="match status" value="1"/>
</dbReference>
<dbReference type="InterPro" id="IPR004154">
    <property type="entry name" value="Anticodon-bd"/>
</dbReference>
<dbReference type="Gene3D" id="3.30.930.10">
    <property type="entry name" value="Bira Bifunctional Protein, Domain 2"/>
    <property type="match status" value="1"/>
</dbReference>
<dbReference type="InterPro" id="IPR002314">
    <property type="entry name" value="aa-tRNA-synt_IIb"/>
</dbReference>
<keyword evidence="12" id="KW-1185">Reference proteome</keyword>
<dbReference type="InterPro" id="IPR017449">
    <property type="entry name" value="Pro-tRNA_synth_II"/>
</dbReference>
<feature type="domain" description="Aminoacyl-transfer RNA synthetases class-II family profile" evidence="10">
    <location>
        <begin position="79"/>
        <end position="328"/>
    </location>
</feature>
<evidence type="ECO:0000259" key="10">
    <source>
        <dbReference type="PROSITE" id="PS50862"/>
    </source>
</evidence>
<evidence type="ECO:0000256" key="9">
    <source>
        <dbReference type="SAM" id="MobiDB-lite"/>
    </source>
</evidence>
<gene>
    <name evidence="11" type="ORF">WJX75_002522</name>
</gene>
<dbReference type="SUPFAM" id="SSF52954">
    <property type="entry name" value="Class II aaRS ABD-related"/>
    <property type="match status" value="1"/>
</dbReference>
<dbReference type="PRINTS" id="PR01046">
    <property type="entry name" value="TRNASYNTHPRO"/>
</dbReference>
<dbReference type="InterPro" id="IPR002316">
    <property type="entry name" value="Pro-tRNA-ligase_IIa"/>
</dbReference>
<evidence type="ECO:0000256" key="2">
    <source>
        <dbReference type="ARBA" id="ARBA00022598"/>
    </source>
</evidence>
<comment type="catalytic activity">
    <reaction evidence="8">
        <text>tRNA(Pro) + L-proline + ATP = L-prolyl-tRNA(Pro) + AMP + diphosphate</text>
        <dbReference type="Rhea" id="RHEA:14305"/>
        <dbReference type="Rhea" id="RHEA-COMP:9700"/>
        <dbReference type="Rhea" id="RHEA-COMP:9702"/>
        <dbReference type="ChEBI" id="CHEBI:30616"/>
        <dbReference type="ChEBI" id="CHEBI:33019"/>
        <dbReference type="ChEBI" id="CHEBI:60039"/>
        <dbReference type="ChEBI" id="CHEBI:78442"/>
        <dbReference type="ChEBI" id="CHEBI:78532"/>
        <dbReference type="ChEBI" id="CHEBI:456215"/>
        <dbReference type="EC" id="6.1.1.15"/>
    </reaction>
</comment>
<organism evidence="11 12">
    <name type="scientific">Coccomyxa subellipsoidea</name>
    <dbReference type="NCBI Taxonomy" id="248742"/>
    <lineage>
        <taxon>Eukaryota</taxon>
        <taxon>Viridiplantae</taxon>
        <taxon>Chlorophyta</taxon>
        <taxon>core chlorophytes</taxon>
        <taxon>Trebouxiophyceae</taxon>
        <taxon>Trebouxiophyceae incertae sedis</taxon>
        <taxon>Coccomyxaceae</taxon>
        <taxon>Coccomyxa</taxon>
    </lineage>
</organism>
<accession>A0ABR2YID9</accession>
<evidence type="ECO:0000313" key="12">
    <source>
        <dbReference type="Proteomes" id="UP001491310"/>
    </source>
</evidence>
<dbReference type="NCBIfam" id="TIGR00408">
    <property type="entry name" value="proS_fam_I"/>
    <property type="match status" value="1"/>
</dbReference>
<dbReference type="Pfam" id="PF03129">
    <property type="entry name" value="HGTP_anticodon"/>
    <property type="match status" value="1"/>
</dbReference>
<protein>
    <recommendedName>
        <fullName evidence="1">proline--tRNA ligase</fullName>
        <ecNumber evidence="1">6.1.1.15</ecNumber>
    </recommendedName>
    <alternativeName>
        <fullName evidence="7">Prolyl-tRNA synthetase</fullName>
    </alternativeName>
</protein>
<keyword evidence="2" id="KW-0436">Ligase</keyword>
<dbReference type="Proteomes" id="UP001491310">
    <property type="component" value="Unassembled WGS sequence"/>
</dbReference>
<proteinExistence type="inferred from homology"/>
<dbReference type="Gene3D" id="3.40.50.800">
    <property type="entry name" value="Anticodon-binding domain"/>
    <property type="match status" value="1"/>
</dbReference>
<keyword evidence="5" id="KW-0648">Protein biosynthesis</keyword>
<dbReference type="Pfam" id="PF09180">
    <property type="entry name" value="ProRS-C_1"/>
    <property type="match status" value="1"/>
</dbReference>
<feature type="region of interest" description="Disordered" evidence="9">
    <location>
        <begin position="1"/>
        <end position="46"/>
    </location>
</feature>
<dbReference type="PANTHER" id="PTHR43382:SF2">
    <property type="entry name" value="BIFUNCTIONAL GLUTAMATE_PROLINE--TRNA LIGASE"/>
    <property type="match status" value="1"/>
</dbReference>
<sequence>MAEVTDNLEKLDVKDKAAKKAKAPAKPRKEKVQHPAGGKGDKKKETKLGLKASKADDFGAWYSEAVIESEMISYYDVSGCYILRPNSFSIWEKITDFFDKGIKELGVQNAYFPLFVTEDALNTEKDHVEGFAAEVAWVTKSGQSELDRPIAIRPTSETVMYPYYAQWIRSHRDLPLRLNQWTNVVRWEFKHPTPFIRTREFLWQEGHTAFATLPEAEEEVLQILDLYAKVYTDLLAVPVCKGKKSAKEKFAGSLYSTSVEAFVSATGRGVQGATSHCLGQNFSKMFKIEFEADDGSKQFAWQNSWGLSTRTIGVMIMVHGDDKGIVMPPRVAPLQVIVIPIPAANLTDAQRAELSSTTADLVAQLKKAGVRVQCDDRDNYRPGWKYNHWEVKGVPIRLELGSKDMEKKSAMVARRDTGAKEAIMLTDVAARVPALLEEIQADMLARSSAQFEECKEVATTWEDFMAALERKHMVLAPWADEEEVEDDVRKRSATADAMGAKTLCIPLEQPELPPDTKCFASGKDAKNWALWGRSY</sequence>
<dbReference type="HAMAP" id="MF_01571">
    <property type="entry name" value="Pro_tRNA_synth_type3"/>
    <property type="match status" value="1"/>
</dbReference>
<dbReference type="EC" id="6.1.1.15" evidence="1"/>
<reference evidence="11 12" key="1">
    <citation type="journal article" date="2024" name="Nat. Commun.">
        <title>Phylogenomics reveals the evolutionary origins of lichenization in chlorophyte algae.</title>
        <authorList>
            <person name="Puginier C."/>
            <person name="Libourel C."/>
            <person name="Otte J."/>
            <person name="Skaloud P."/>
            <person name="Haon M."/>
            <person name="Grisel S."/>
            <person name="Petersen M."/>
            <person name="Berrin J.G."/>
            <person name="Delaux P.M."/>
            <person name="Dal Grande F."/>
            <person name="Keller J."/>
        </authorList>
    </citation>
    <scope>NUCLEOTIDE SEQUENCE [LARGE SCALE GENOMIC DNA]</scope>
    <source>
        <strain evidence="11 12">SAG 216-7</strain>
    </source>
</reference>
<keyword evidence="4" id="KW-0067">ATP-binding</keyword>
<dbReference type="CDD" id="cd00778">
    <property type="entry name" value="ProRS_core_arch_euk"/>
    <property type="match status" value="1"/>
</dbReference>
<dbReference type="EMBL" id="JALJOT010000011">
    <property type="protein sequence ID" value="KAK9905584.1"/>
    <property type="molecule type" value="Genomic_DNA"/>
</dbReference>
<dbReference type="InterPro" id="IPR033721">
    <property type="entry name" value="ProRS_core_arch_euk"/>
</dbReference>
<evidence type="ECO:0000256" key="4">
    <source>
        <dbReference type="ARBA" id="ARBA00022840"/>
    </source>
</evidence>
<dbReference type="PANTHER" id="PTHR43382">
    <property type="entry name" value="PROLYL-TRNA SYNTHETASE"/>
    <property type="match status" value="1"/>
</dbReference>
<dbReference type="SUPFAM" id="SSF64586">
    <property type="entry name" value="C-terminal domain of ProRS"/>
    <property type="match status" value="1"/>
</dbReference>
<dbReference type="InterPro" id="IPR045864">
    <property type="entry name" value="aa-tRNA-synth_II/BPL/LPL"/>
</dbReference>
<name>A0ABR2YID9_9CHLO</name>
<dbReference type="InterPro" id="IPR004499">
    <property type="entry name" value="Pro-tRNA-ligase_IIa_arc-type"/>
</dbReference>
<dbReference type="Gene3D" id="3.30.110.30">
    <property type="entry name" value="C-terminal domain of ProRS"/>
    <property type="match status" value="1"/>
</dbReference>
<evidence type="ECO:0000256" key="3">
    <source>
        <dbReference type="ARBA" id="ARBA00022741"/>
    </source>
</evidence>
<feature type="compositionally biased region" description="Basic and acidic residues" evidence="9">
    <location>
        <begin position="7"/>
        <end position="18"/>
    </location>
</feature>
<evidence type="ECO:0000256" key="8">
    <source>
        <dbReference type="ARBA" id="ARBA00047671"/>
    </source>
</evidence>
<evidence type="ECO:0000256" key="5">
    <source>
        <dbReference type="ARBA" id="ARBA00022917"/>
    </source>
</evidence>
<evidence type="ECO:0000313" key="11">
    <source>
        <dbReference type="EMBL" id="KAK9905584.1"/>
    </source>
</evidence>